<reference evidence="3" key="1">
    <citation type="submission" date="2015-09" db="EMBL/GenBank/DDBJ databases">
        <title>Complete sequence of Algoriphagus sp. M8-2.</title>
        <authorList>
            <person name="Shintani M."/>
        </authorList>
    </citation>
    <scope>NUCLEOTIDE SEQUENCE [LARGE SCALE GENOMIC DNA]</scope>
    <source>
        <strain evidence="3">M8-2</strain>
    </source>
</reference>
<organism evidence="2 3">
    <name type="scientific">Algoriphagus sanaruensis</name>
    <dbReference type="NCBI Taxonomy" id="1727163"/>
    <lineage>
        <taxon>Bacteria</taxon>
        <taxon>Pseudomonadati</taxon>
        <taxon>Bacteroidota</taxon>
        <taxon>Cytophagia</taxon>
        <taxon>Cytophagales</taxon>
        <taxon>Cyclobacteriaceae</taxon>
        <taxon>Algoriphagus</taxon>
    </lineage>
</organism>
<dbReference type="EMBL" id="CP012836">
    <property type="protein sequence ID" value="AMQ55313.1"/>
    <property type="molecule type" value="Genomic_DNA"/>
</dbReference>
<evidence type="ECO:0000256" key="1">
    <source>
        <dbReference type="SAM" id="Coils"/>
    </source>
</evidence>
<gene>
    <name evidence="2" type="ORF">AO498_02820</name>
</gene>
<keyword evidence="3" id="KW-1185">Reference proteome</keyword>
<keyword evidence="1" id="KW-0175">Coiled coil</keyword>
<sequence>MGLFWDLIQQSQISEQSSRAAGLEARVANLERELQKTRELLIQALQILEEQTGKDINGDGKIG</sequence>
<protein>
    <submittedName>
        <fullName evidence="2">Uncharacterized protein</fullName>
    </submittedName>
</protein>
<dbReference type="PATRIC" id="fig|1727163.4.peg.586"/>
<proteinExistence type="predicted"/>
<dbReference type="AlphaFoldDB" id="A0A142EJK8"/>
<dbReference type="Proteomes" id="UP000073816">
    <property type="component" value="Chromosome"/>
</dbReference>
<dbReference type="RefSeq" id="WP_067543508.1">
    <property type="nucleotide sequence ID" value="NZ_CP012836.1"/>
</dbReference>
<name>A0A142EJK8_9BACT</name>
<dbReference type="STRING" id="1727163.AO498_02820"/>
<dbReference type="KEGG" id="alm:AO498_02820"/>
<evidence type="ECO:0000313" key="2">
    <source>
        <dbReference type="EMBL" id="AMQ55313.1"/>
    </source>
</evidence>
<feature type="coiled-coil region" evidence="1">
    <location>
        <begin position="13"/>
        <end position="51"/>
    </location>
</feature>
<accession>A0A142EJK8</accession>
<reference evidence="2 3" key="2">
    <citation type="journal article" date="2016" name="Genome Announc.">
        <title>Complete Genome Sequence of Algoriphagus sp. Strain M8-2, Isolated from a Brackish Lake.</title>
        <authorList>
            <person name="Muraguchi Y."/>
            <person name="Kushimoto K."/>
            <person name="Ohtsubo Y."/>
            <person name="Suzuki T."/>
            <person name="Dohra H."/>
            <person name="Kimbara K."/>
            <person name="Shintani M."/>
        </authorList>
    </citation>
    <scope>NUCLEOTIDE SEQUENCE [LARGE SCALE GENOMIC DNA]</scope>
    <source>
        <strain evidence="2 3">M8-2</strain>
    </source>
</reference>
<evidence type="ECO:0000313" key="3">
    <source>
        <dbReference type="Proteomes" id="UP000073816"/>
    </source>
</evidence>